<feature type="region of interest" description="Disordered" evidence="1">
    <location>
        <begin position="724"/>
        <end position="754"/>
    </location>
</feature>
<feature type="region of interest" description="Disordered" evidence="1">
    <location>
        <begin position="937"/>
        <end position="1105"/>
    </location>
</feature>
<reference evidence="2 3" key="1">
    <citation type="submission" date="2024-11" db="EMBL/GenBank/DDBJ databases">
        <title>A near-complete genome assembly of Cinchona calisaya.</title>
        <authorList>
            <person name="Lian D.C."/>
            <person name="Zhao X.W."/>
            <person name="Wei L."/>
        </authorList>
    </citation>
    <scope>NUCLEOTIDE SEQUENCE [LARGE SCALE GENOMIC DNA]</scope>
    <source>
        <tissue evidence="2">Nenye</tissue>
    </source>
</reference>
<feature type="compositionally biased region" description="Basic and acidic residues" evidence="1">
    <location>
        <begin position="1070"/>
        <end position="1083"/>
    </location>
</feature>
<feature type="compositionally biased region" description="Polar residues" evidence="1">
    <location>
        <begin position="484"/>
        <end position="496"/>
    </location>
</feature>
<comment type="caution">
    <text evidence="2">The sequence shown here is derived from an EMBL/GenBank/DDBJ whole genome shotgun (WGS) entry which is preliminary data.</text>
</comment>
<feature type="region of interest" description="Disordered" evidence="1">
    <location>
        <begin position="393"/>
        <end position="427"/>
    </location>
</feature>
<feature type="region of interest" description="Disordered" evidence="1">
    <location>
        <begin position="454"/>
        <end position="588"/>
    </location>
</feature>
<organism evidence="2 3">
    <name type="scientific">Cinchona calisaya</name>
    <dbReference type="NCBI Taxonomy" id="153742"/>
    <lineage>
        <taxon>Eukaryota</taxon>
        <taxon>Viridiplantae</taxon>
        <taxon>Streptophyta</taxon>
        <taxon>Embryophyta</taxon>
        <taxon>Tracheophyta</taxon>
        <taxon>Spermatophyta</taxon>
        <taxon>Magnoliopsida</taxon>
        <taxon>eudicotyledons</taxon>
        <taxon>Gunneridae</taxon>
        <taxon>Pentapetalae</taxon>
        <taxon>asterids</taxon>
        <taxon>lamiids</taxon>
        <taxon>Gentianales</taxon>
        <taxon>Rubiaceae</taxon>
        <taxon>Cinchonoideae</taxon>
        <taxon>Cinchoneae</taxon>
        <taxon>Cinchona</taxon>
    </lineage>
</organism>
<feature type="compositionally biased region" description="Basic and acidic residues" evidence="1">
    <location>
        <begin position="1370"/>
        <end position="1383"/>
    </location>
</feature>
<gene>
    <name evidence="2" type="ORF">ACH5RR_007876</name>
</gene>
<feature type="compositionally biased region" description="Low complexity" evidence="1">
    <location>
        <begin position="995"/>
        <end position="1010"/>
    </location>
</feature>
<dbReference type="EMBL" id="JBJUIK010000004">
    <property type="protein sequence ID" value="KAL3528554.1"/>
    <property type="molecule type" value="Genomic_DNA"/>
</dbReference>
<feature type="compositionally biased region" description="Polar residues" evidence="1">
    <location>
        <begin position="1244"/>
        <end position="1270"/>
    </location>
</feature>
<dbReference type="PANTHER" id="PTHR31008">
    <property type="entry name" value="COP1-INTERACTING PROTEIN-RELATED"/>
    <property type="match status" value="1"/>
</dbReference>
<dbReference type="Proteomes" id="UP001630127">
    <property type="component" value="Unassembled WGS sequence"/>
</dbReference>
<proteinExistence type="predicted"/>
<feature type="compositionally biased region" description="Polar residues" evidence="1">
    <location>
        <begin position="1049"/>
        <end position="1061"/>
    </location>
</feature>
<feature type="compositionally biased region" description="Basic and acidic residues" evidence="1">
    <location>
        <begin position="1200"/>
        <end position="1212"/>
    </location>
</feature>
<evidence type="ECO:0000313" key="2">
    <source>
        <dbReference type="EMBL" id="KAL3528554.1"/>
    </source>
</evidence>
<feature type="compositionally biased region" description="Polar residues" evidence="1">
    <location>
        <begin position="1402"/>
        <end position="1413"/>
    </location>
</feature>
<accession>A0ABD3A9Z8</accession>
<keyword evidence="3" id="KW-1185">Reference proteome</keyword>
<protein>
    <recommendedName>
        <fullName evidence="4">COP1-interacting protein 7</fullName>
    </recommendedName>
</protein>
<feature type="region of interest" description="Disordered" evidence="1">
    <location>
        <begin position="1357"/>
        <end position="1428"/>
    </location>
</feature>
<feature type="region of interest" description="Disordered" evidence="1">
    <location>
        <begin position="219"/>
        <end position="330"/>
    </location>
</feature>
<feature type="compositionally biased region" description="Polar residues" evidence="1">
    <location>
        <begin position="724"/>
        <end position="736"/>
    </location>
</feature>
<feature type="compositionally biased region" description="Polar residues" evidence="1">
    <location>
        <begin position="1029"/>
        <end position="1039"/>
    </location>
</feature>
<name>A0ABD3A9Z8_9GENT</name>
<feature type="region of interest" description="Disordered" evidence="1">
    <location>
        <begin position="1186"/>
        <end position="1227"/>
    </location>
</feature>
<feature type="region of interest" description="Disordered" evidence="1">
    <location>
        <begin position="601"/>
        <end position="629"/>
    </location>
</feature>
<feature type="compositionally biased region" description="Polar residues" evidence="1">
    <location>
        <begin position="406"/>
        <end position="415"/>
    </location>
</feature>
<dbReference type="PANTHER" id="PTHR31008:SF15">
    <property type="entry name" value="GPI-ANCHORED ADHESIN-LIKE PROTEIN"/>
    <property type="match status" value="1"/>
</dbReference>
<feature type="region of interest" description="Disordered" evidence="1">
    <location>
        <begin position="1244"/>
        <end position="1330"/>
    </location>
</feature>
<evidence type="ECO:0000313" key="3">
    <source>
        <dbReference type="Proteomes" id="UP001630127"/>
    </source>
</evidence>
<feature type="compositionally biased region" description="Basic and acidic residues" evidence="1">
    <location>
        <begin position="535"/>
        <end position="545"/>
    </location>
</feature>
<evidence type="ECO:0008006" key="4">
    <source>
        <dbReference type="Google" id="ProtNLM"/>
    </source>
</evidence>
<feature type="compositionally biased region" description="Acidic residues" evidence="1">
    <location>
        <begin position="953"/>
        <end position="962"/>
    </location>
</feature>
<sequence>MKSDAPLDYAVFQLSPKRSRCELVVSSGRNTEKLASGLVKPFVAHLRAAEEQVAMSVRSIKLEVQRRQNAEMWFTKGTLERFVRFVSTPEILELANTFDAEMSQLESARRIYQQGTGDQLSGAGGAVSGVTAAADATKKELLRAIDVRFLAVQQDLTTACARATAAGFNPDTVSDLQLFADCFGAQRLNEACSKFILLCKRRPELILTWKARGDDRAIRSSYGSDMSIDEEPTSPGNLHMWSHQPLRHEERYSTSQQQEEEDASQKHQHPNLAPFKPSFPLRQSRESSVELEETSKQNDPGAEKEKKQESISDPPPDQAQFIAASQPSRRLSVQDRINLFENKQTENSGSKPAMGKLVEIKRQPSDVSSSASAAAVDKAVLRRWSGASDMSIDLSGEKKDVDSSLCIPSSSVSYSKSEDWKDTRNSGKLEFRSLPARVDDSAVSGRDEVVHVRQLIISPDKSGEASDGGKSGSTVRPIGGDAWNYQTNGKTRSRSFLNRAEDNSLNDQANSEPKFRFLPSSKAEEGGSDNQPKFKGFEKRDELVRTKGRVASEAQVAGQDRGTSEVQYGPFAGKSSDTESAVNPYQSGHVELLNQKEVVVSRDESFSQTQVRDPQRSAGDSALRGGGSGSRIREAFAAQHKGVKGKTSFSQPRHESFVETEDIQMASAENLSCGTAIQFEDTGPQMLKFEKQIAASEQIKKIQDRRNASGPVYGSNKALFSSKVTTGNQEAFDSFSTPPPEHVQRVRQSKGNQELNDELKMKANALEKLFAEHKLRAPGDQSNPARRSRPVDKPGEPPAKPYKKPSAYTASAHLSDDSPLTQPAESAKNLAKFNDVPLAIMVGCHNDNDHVSKNFSELNFADGSRGKFYERYMQKRDAKLSEDWSSNRAEKEAKLKAMQDSLERSRSEMNAKFSGSADRQDSVFSARRRAERLRSFNMRSVTRREQHQLDFGQSDDDEDASDFPEQKYYGEDGSFTEASVTDGLAKSVHSKKSLPTKSLSSSTPRTSAAPVPRSATRASNISGRRKMQSENPLAQSVPNFSDLRKENTKPSSAASRSTRPQLRNHTRSKSTSEDTLLVKEEKSHRSHSLRKSLADPVEFRETSPLNSEGICLATDKFDKDGIEQSPYGKYSKTSESKPFLNKVSGRDFGTRATIAFQKKIASDNINDEDEFDDLAFEEEDLVDLVKGEAEEGSENVATKHHGEPEMDQETQKENFGSENDGVRSFAQMDSSLVAELAAAVPTSFHASENAQDSPGESPISWNSRSHNPFSYSHEMSDIDASVDSPVGSPASWNSHSLSQTETDATRMRKKWGAAQKPMLVSNSSHNQSRKDMTRGFKRLLKFGRRNRGTETLVDWISATTSEGDDDTEEGRDPANRLSEDLRKSRMGSLQGHPSDDGFNESEFFNEQVQSLRSSIPAPPANFKLKEDHLSGSSIKVPRSFFSLSSFRSKGSESKPG</sequence>
<evidence type="ECO:0000256" key="1">
    <source>
        <dbReference type="SAM" id="MobiDB-lite"/>
    </source>
</evidence>
<feature type="compositionally biased region" description="Basic and acidic residues" evidence="1">
    <location>
        <begin position="416"/>
        <end position="427"/>
    </location>
</feature>
<feature type="compositionally biased region" description="Polar residues" evidence="1">
    <location>
        <begin position="1290"/>
        <end position="1302"/>
    </location>
</feature>
<feature type="region of interest" description="Disordered" evidence="1">
    <location>
        <begin position="773"/>
        <end position="823"/>
    </location>
</feature>
<feature type="compositionally biased region" description="Basic and acidic residues" evidence="1">
    <location>
        <begin position="283"/>
        <end position="310"/>
    </location>
</feature>